<feature type="transmembrane region" description="Helical" evidence="1">
    <location>
        <begin position="46"/>
        <end position="66"/>
    </location>
</feature>
<proteinExistence type="predicted"/>
<gene>
    <name evidence="2" type="ORF">S03H2_14715</name>
</gene>
<dbReference type="AlphaFoldDB" id="X1FKL7"/>
<evidence type="ECO:0000256" key="1">
    <source>
        <dbReference type="SAM" id="Phobius"/>
    </source>
</evidence>
<reference evidence="2" key="1">
    <citation type="journal article" date="2014" name="Front. Microbiol.">
        <title>High frequency of phylogenetically diverse reductive dehalogenase-homologous genes in deep subseafloor sedimentary metagenomes.</title>
        <authorList>
            <person name="Kawai M."/>
            <person name="Futagami T."/>
            <person name="Toyoda A."/>
            <person name="Takaki Y."/>
            <person name="Nishi S."/>
            <person name="Hori S."/>
            <person name="Arai W."/>
            <person name="Tsubouchi T."/>
            <person name="Morono Y."/>
            <person name="Uchiyama I."/>
            <person name="Ito T."/>
            <person name="Fujiyama A."/>
            <person name="Inagaki F."/>
            <person name="Takami H."/>
        </authorList>
    </citation>
    <scope>NUCLEOTIDE SEQUENCE</scope>
    <source>
        <strain evidence="2">Expedition CK06-06</strain>
    </source>
</reference>
<sequence length="80" mass="9423">MEFGKWFVGKYSKSILFIIFYMSIILGTSVWIFLIITWGVDNNVGVINTVLIAFVPIYCLFAHFIITTIRDDYKEYLEDR</sequence>
<dbReference type="EMBL" id="BARU01007472">
    <property type="protein sequence ID" value="GAH45477.1"/>
    <property type="molecule type" value="Genomic_DNA"/>
</dbReference>
<accession>X1FKL7</accession>
<keyword evidence="1" id="KW-0812">Transmembrane</keyword>
<comment type="caution">
    <text evidence="2">The sequence shown here is derived from an EMBL/GenBank/DDBJ whole genome shotgun (WGS) entry which is preliminary data.</text>
</comment>
<organism evidence="2">
    <name type="scientific">marine sediment metagenome</name>
    <dbReference type="NCBI Taxonomy" id="412755"/>
    <lineage>
        <taxon>unclassified sequences</taxon>
        <taxon>metagenomes</taxon>
        <taxon>ecological metagenomes</taxon>
    </lineage>
</organism>
<protein>
    <submittedName>
        <fullName evidence="2">Uncharacterized protein</fullName>
    </submittedName>
</protein>
<feature type="transmembrane region" description="Helical" evidence="1">
    <location>
        <begin position="15"/>
        <end position="40"/>
    </location>
</feature>
<name>X1FKL7_9ZZZZ</name>
<evidence type="ECO:0000313" key="2">
    <source>
        <dbReference type="EMBL" id="GAH45477.1"/>
    </source>
</evidence>
<keyword evidence="1" id="KW-0472">Membrane</keyword>
<keyword evidence="1" id="KW-1133">Transmembrane helix</keyword>